<dbReference type="GO" id="GO:0003723">
    <property type="term" value="F:RNA binding"/>
    <property type="evidence" value="ECO:0007669"/>
    <property type="project" value="UniProtKB-UniRule"/>
</dbReference>
<comment type="caution">
    <text evidence="10">The sequence shown here is derived from an EMBL/GenBank/DDBJ whole genome shotgun (WGS) entry which is preliminary data.</text>
</comment>
<dbReference type="Proteomes" id="UP000266841">
    <property type="component" value="Unassembled WGS sequence"/>
</dbReference>
<evidence type="ECO:0000256" key="1">
    <source>
        <dbReference type="ARBA" id="ARBA00022741"/>
    </source>
</evidence>
<keyword evidence="11" id="KW-1185">Reference proteome</keyword>
<organism evidence="10 11">
    <name type="scientific">Thalassiosira oceanica</name>
    <name type="common">Marine diatom</name>
    <dbReference type="NCBI Taxonomy" id="159749"/>
    <lineage>
        <taxon>Eukaryota</taxon>
        <taxon>Sar</taxon>
        <taxon>Stramenopiles</taxon>
        <taxon>Ochrophyta</taxon>
        <taxon>Bacillariophyta</taxon>
        <taxon>Coscinodiscophyceae</taxon>
        <taxon>Thalassiosirophycidae</taxon>
        <taxon>Thalassiosirales</taxon>
        <taxon>Thalassiosiraceae</taxon>
        <taxon>Thalassiosira</taxon>
    </lineage>
</organism>
<evidence type="ECO:0000313" key="11">
    <source>
        <dbReference type="Proteomes" id="UP000266841"/>
    </source>
</evidence>
<keyword evidence="7" id="KW-0732">Signal</keyword>
<dbReference type="GO" id="GO:0003724">
    <property type="term" value="F:RNA helicase activity"/>
    <property type="evidence" value="ECO:0007669"/>
    <property type="project" value="UniProtKB-EC"/>
</dbReference>
<dbReference type="PROSITE" id="PS51192">
    <property type="entry name" value="HELICASE_ATP_BIND_1"/>
    <property type="match status" value="1"/>
</dbReference>
<evidence type="ECO:0000259" key="9">
    <source>
        <dbReference type="PROSITE" id="PS51194"/>
    </source>
</evidence>
<evidence type="ECO:0000259" key="8">
    <source>
        <dbReference type="PROSITE" id="PS51192"/>
    </source>
</evidence>
<dbReference type="EMBL" id="AGNL01048912">
    <property type="protein sequence ID" value="EJK45023.1"/>
    <property type="molecule type" value="Genomic_DNA"/>
</dbReference>
<dbReference type="CDD" id="cd18787">
    <property type="entry name" value="SF2_C_DEAD"/>
    <property type="match status" value="1"/>
</dbReference>
<comment type="similarity">
    <text evidence="5">Belongs to the DEAD box helicase family.</text>
</comment>
<evidence type="ECO:0000256" key="6">
    <source>
        <dbReference type="SAM" id="MobiDB-lite"/>
    </source>
</evidence>
<dbReference type="OrthoDB" id="193716at2759"/>
<evidence type="ECO:0000256" key="7">
    <source>
        <dbReference type="SAM" id="SignalP"/>
    </source>
</evidence>
<feature type="compositionally biased region" description="Basic and acidic residues" evidence="6">
    <location>
        <begin position="97"/>
        <end position="106"/>
    </location>
</feature>
<dbReference type="InterPro" id="IPR011545">
    <property type="entry name" value="DEAD/DEAH_box_helicase_dom"/>
</dbReference>
<dbReference type="Pfam" id="PF00270">
    <property type="entry name" value="DEAD"/>
    <property type="match status" value="1"/>
</dbReference>
<protein>
    <recommendedName>
        <fullName evidence="5">ATP-dependent RNA helicase</fullName>
        <ecNumber evidence="5">3.6.4.13</ecNumber>
    </recommendedName>
</protein>
<dbReference type="OMA" id="YVEVDCI"/>
<feature type="region of interest" description="Disordered" evidence="6">
    <location>
        <begin position="597"/>
        <end position="631"/>
    </location>
</feature>
<comment type="domain">
    <text evidence="5">The Q motif is unique to and characteristic of the DEAD box family of RNA helicases and controls ATP binding and hydrolysis.</text>
</comment>
<feature type="domain" description="Helicase ATP-binding" evidence="8">
    <location>
        <begin position="170"/>
        <end position="325"/>
    </location>
</feature>
<feature type="compositionally biased region" description="Basic residues" evidence="6">
    <location>
        <begin position="622"/>
        <end position="631"/>
    </location>
</feature>
<dbReference type="Gene3D" id="3.40.50.300">
    <property type="entry name" value="P-loop containing nucleotide triphosphate hydrolases"/>
    <property type="match status" value="3"/>
</dbReference>
<dbReference type="PROSITE" id="PS51194">
    <property type="entry name" value="HELICASE_CTER"/>
    <property type="match status" value="1"/>
</dbReference>
<keyword evidence="1 5" id="KW-0547">Nucleotide-binding</keyword>
<dbReference type="AlphaFoldDB" id="K0QZF6"/>
<comment type="catalytic activity">
    <reaction evidence="5">
        <text>ATP + H2O = ADP + phosphate + H(+)</text>
        <dbReference type="Rhea" id="RHEA:13065"/>
        <dbReference type="ChEBI" id="CHEBI:15377"/>
        <dbReference type="ChEBI" id="CHEBI:15378"/>
        <dbReference type="ChEBI" id="CHEBI:30616"/>
        <dbReference type="ChEBI" id="CHEBI:43474"/>
        <dbReference type="ChEBI" id="CHEBI:456216"/>
        <dbReference type="EC" id="3.6.4.13"/>
    </reaction>
</comment>
<dbReference type="SMART" id="SM00490">
    <property type="entry name" value="HELICc"/>
    <property type="match status" value="1"/>
</dbReference>
<keyword evidence="4 5" id="KW-0694">RNA-binding</keyword>
<dbReference type="PANTHER" id="PTHR24031">
    <property type="entry name" value="RNA HELICASE"/>
    <property type="match status" value="1"/>
</dbReference>
<dbReference type="InterPro" id="IPR014001">
    <property type="entry name" value="Helicase_ATP-bd"/>
</dbReference>
<name>K0QZF6_THAOC</name>
<evidence type="ECO:0000256" key="4">
    <source>
        <dbReference type="ARBA" id="ARBA00022884"/>
    </source>
</evidence>
<keyword evidence="5" id="KW-0347">Helicase</keyword>
<reference evidence="10 11" key="1">
    <citation type="journal article" date="2012" name="Genome Biol.">
        <title>Genome and low-iron response of an oceanic diatom adapted to chronic iron limitation.</title>
        <authorList>
            <person name="Lommer M."/>
            <person name="Specht M."/>
            <person name="Roy A.S."/>
            <person name="Kraemer L."/>
            <person name="Andreson R."/>
            <person name="Gutowska M.A."/>
            <person name="Wolf J."/>
            <person name="Bergner S.V."/>
            <person name="Schilhabel M.B."/>
            <person name="Klostermeier U.C."/>
            <person name="Beiko R.G."/>
            <person name="Rosenstiel P."/>
            <person name="Hippler M."/>
            <person name="Laroche J."/>
        </authorList>
    </citation>
    <scope>NUCLEOTIDE SEQUENCE [LARGE SCALE GENOMIC DNA]</scope>
    <source>
        <strain evidence="10 11">CCMP1005</strain>
    </source>
</reference>
<evidence type="ECO:0000256" key="5">
    <source>
        <dbReference type="RuleBase" id="RU365068"/>
    </source>
</evidence>
<feature type="chain" id="PRO_5003838736" description="ATP-dependent RNA helicase" evidence="7">
    <location>
        <begin position="26"/>
        <end position="631"/>
    </location>
</feature>
<dbReference type="Pfam" id="PF00271">
    <property type="entry name" value="Helicase_C"/>
    <property type="match status" value="1"/>
</dbReference>
<proteinExistence type="inferred from homology"/>
<feature type="region of interest" description="Disordered" evidence="6">
    <location>
        <begin position="97"/>
        <end position="132"/>
    </location>
</feature>
<keyword evidence="3 5" id="KW-0067">ATP-binding</keyword>
<accession>K0QZF6</accession>
<evidence type="ECO:0000256" key="3">
    <source>
        <dbReference type="ARBA" id="ARBA00022840"/>
    </source>
</evidence>
<sequence>MYHSAAWRLISLTLPAACIVTSTNAFRHARLFPSVTATWPRFSTALLGVTREAELLKLVDKLDVSQEKVLELLAGQRSKLDGSEPKAKHIDWLLGDHRGLQNEPKPRVRPQQAVQTPAKRNPPPKRRGGDQSLLSQVSFDSHSDIDPLTKRALTDVLGISSMTEIQSKTFAAAFAGDDVLGRARTGTGKTIAFLLPAIERAIREGESNGSISILVVYGGTKVSRDVTRLKKRLPTVLVATPGRLQDLLQTATVGKVRFSTIMARTSVLVLDETDQLLDMGFRREILKIMDHLPSSNDRQTLLFSATIPDELKQVMKKAMRDDYVEVDCIQDGDDGGSSTQTHIHVKQSHAVIPDVSQYVSSVVRVVKAAVQDEKADNKVVVFFPTARTVSYFADIFNEVINLPVLELHSKKSQGYRKRVSDEFRNADGGVLFTSDVSARGVDYPGVTHVVQFGMPSSREQYVHRLGRTGRAGAEGKGWLILGPFEQLFVDELRGIDITKDESLTAIMNKSVLDETDDQMQEMLERVQNGDKKLVKAGEASYSAFLGYYLAQMKRMRMRRKEDLVSIANELSGAMGFRSAPSLPKNLVGKMGLKGVQGINVSSGTSGGGSGRRPQGQGNEDRRRRKPRRRMH</sequence>
<dbReference type="GO" id="GO:0005524">
    <property type="term" value="F:ATP binding"/>
    <property type="evidence" value="ECO:0007669"/>
    <property type="project" value="UniProtKB-UniRule"/>
</dbReference>
<dbReference type="InterPro" id="IPR001650">
    <property type="entry name" value="Helicase_C-like"/>
</dbReference>
<feature type="signal peptide" evidence="7">
    <location>
        <begin position="1"/>
        <end position="25"/>
    </location>
</feature>
<dbReference type="SUPFAM" id="SSF52540">
    <property type="entry name" value="P-loop containing nucleoside triphosphate hydrolases"/>
    <property type="match status" value="1"/>
</dbReference>
<evidence type="ECO:0000313" key="10">
    <source>
        <dbReference type="EMBL" id="EJK45023.1"/>
    </source>
</evidence>
<feature type="domain" description="Helicase C-terminal" evidence="9">
    <location>
        <begin position="361"/>
        <end position="523"/>
    </location>
</feature>
<evidence type="ECO:0000256" key="2">
    <source>
        <dbReference type="ARBA" id="ARBA00022801"/>
    </source>
</evidence>
<gene>
    <name evidence="10" type="ORF">THAOC_36393</name>
</gene>
<keyword evidence="2 5" id="KW-0378">Hydrolase</keyword>
<comment type="function">
    <text evidence="5">RNA helicase.</text>
</comment>
<dbReference type="eggNOG" id="KOG0342">
    <property type="taxonomic scope" value="Eukaryota"/>
</dbReference>
<dbReference type="GO" id="GO:0016787">
    <property type="term" value="F:hydrolase activity"/>
    <property type="evidence" value="ECO:0007669"/>
    <property type="project" value="UniProtKB-KW"/>
</dbReference>
<dbReference type="EC" id="3.6.4.13" evidence="5"/>
<dbReference type="SMART" id="SM00487">
    <property type="entry name" value="DEXDc"/>
    <property type="match status" value="1"/>
</dbReference>
<dbReference type="InterPro" id="IPR027417">
    <property type="entry name" value="P-loop_NTPase"/>
</dbReference>